<keyword evidence="11" id="KW-1185">Reference proteome</keyword>
<organism evidence="10 11">
    <name type="scientific">Fusarium austroafricanum</name>
    <dbReference type="NCBI Taxonomy" id="2364996"/>
    <lineage>
        <taxon>Eukaryota</taxon>
        <taxon>Fungi</taxon>
        <taxon>Dikarya</taxon>
        <taxon>Ascomycota</taxon>
        <taxon>Pezizomycotina</taxon>
        <taxon>Sordariomycetes</taxon>
        <taxon>Hypocreomycetidae</taxon>
        <taxon>Hypocreales</taxon>
        <taxon>Nectriaceae</taxon>
        <taxon>Fusarium</taxon>
        <taxon>Fusarium concolor species complex</taxon>
    </lineage>
</organism>
<evidence type="ECO:0000259" key="9">
    <source>
        <dbReference type="PROSITE" id="PS50157"/>
    </source>
</evidence>
<dbReference type="GO" id="GO:0008270">
    <property type="term" value="F:zinc ion binding"/>
    <property type="evidence" value="ECO:0007669"/>
    <property type="project" value="UniProtKB-KW"/>
</dbReference>
<reference evidence="10" key="1">
    <citation type="submission" date="2020-01" db="EMBL/GenBank/DDBJ databases">
        <title>Identification and distribution of gene clusters putatively required for synthesis of sphingolipid metabolism inhibitors in phylogenetically diverse species of the filamentous fungus Fusarium.</title>
        <authorList>
            <person name="Kim H.-S."/>
            <person name="Busman M."/>
            <person name="Brown D.W."/>
            <person name="Divon H."/>
            <person name="Uhlig S."/>
            <person name="Proctor R.H."/>
        </authorList>
    </citation>
    <scope>NUCLEOTIDE SEQUENCE</scope>
    <source>
        <strain evidence="10">NRRL 53441</strain>
    </source>
</reference>
<dbReference type="InterPro" id="IPR036236">
    <property type="entry name" value="Znf_C2H2_sf"/>
</dbReference>
<feature type="compositionally biased region" description="Polar residues" evidence="8">
    <location>
        <begin position="52"/>
        <end position="65"/>
    </location>
</feature>
<comment type="subcellular location">
    <subcellularLocation>
        <location evidence="1">Nucleus</location>
    </subcellularLocation>
</comment>
<feature type="region of interest" description="Disordered" evidence="8">
    <location>
        <begin position="179"/>
        <end position="246"/>
    </location>
</feature>
<dbReference type="PANTHER" id="PTHR40626:SF30">
    <property type="entry name" value="FINGER DOMAIN PROTEIN, PUTATIVE (AFU_ORTHOLOGUE AFUA_4G13600)-RELATED"/>
    <property type="match status" value="1"/>
</dbReference>
<dbReference type="GO" id="GO:0000981">
    <property type="term" value="F:DNA-binding transcription factor activity, RNA polymerase II-specific"/>
    <property type="evidence" value="ECO:0007669"/>
    <property type="project" value="InterPro"/>
</dbReference>
<keyword evidence="2" id="KW-0479">Metal-binding</keyword>
<name>A0A8H4KV28_9HYPO</name>
<dbReference type="CDD" id="cd12148">
    <property type="entry name" value="fungal_TF_MHR"/>
    <property type="match status" value="1"/>
</dbReference>
<evidence type="ECO:0000256" key="5">
    <source>
        <dbReference type="ARBA" id="ARBA00022833"/>
    </source>
</evidence>
<dbReference type="Gene3D" id="3.30.160.60">
    <property type="entry name" value="Classic Zinc Finger"/>
    <property type="match status" value="1"/>
</dbReference>
<dbReference type="SMART" id="SM00355">
    <property type="entry name" value="ZnF_C2H2"/>
    <property type="match status" value="2"/>
</dbReference>
<feature type="compositionally biased region" description="Low complexity" evidence="8">
    <location>
        <begin position="302"/>
        <end position="316"/>
    </location>
</feature>
<evidence type="ECO:0000256" key="8">
    <source>
        <dbReference type="SAM" id="MobiDB-lite"/>
    </source>
</evidence>
<feature type="compositionally biased region" description="Low complexity" evidence="8">
    <location>
        <begin position="35"/>
        <end position="44"/>
    </location>
</feature>
<dbReference type="PANTHER" id="PTHR40626">
    <property type="entry name" value="MIP31509P"/>
    <property type="match status" value="1"/>
</dbReference>
<dbReference type="EMBL" id="JAADJG010000006">
    <property type="protein sequence ID" value="KAF4458020.1"/>
    <property type="molecule type" value="Genomic_DNA"/>
</dbReference>
<dbReference type="Proteomes" id="UP000605986">
    <property type="component" value="Unassembled WGS sequence"/>
</dbReference>
<accession>A0A8H4KV28</accession>
<gene>
    <name evidence="10" type="ORF">F53441_174</name>
</gene>
<evidence type="ECO:0000256" key="4">
    <source>
        <dbReference type="ARBA" id="ARBA00022771"/>
    </source>
</evidence>
<dbReference type="SUPFAM" id="SSF57667">
    <property type="entry name" value="beta-beta-alpha zinc fingers"/>
    <property type="match status" value="1"/>
</dbReference>
<keyword evidence="4 7" id="KW-0863">Zinc-finger</keyword>
<feature type="domain" description="C2H2-type" evidence="9">
    <location>
        <begin position="158"/>
        <end position="187"/>
    </location>
</feature>
<feature type="region of interest" description="Disordered" evidence="8">
    <location>
        <begin position="1"/>
        <end position="104"/>
    </location>
</feature>
<evidence type="ECO:0000256" key="7">
    <source>
        <dbReference type="PROSITE-ProRule" id="PRU00042"/>
    </source>
</evidence>
<dbReference type="InterPro" id="IPR051059">
    <property type="entry name" value="VerF-like"/>
</dbReference>
<keyword evidence="3" id="KW-0677">Repeat</keyword>
<feature type="region of interest" description="Disordered" evidence="8">
    <location>
        <begin position="300"/>
        <end position="334"/>
    </location>
</feature>
<dbReference type="AlphaFoldDB" id="A0A8H4KV28"/>
<feature type="compositionally biased region" description="Basic and acidic residues" evidence="8">
    <location>
        <begin position="179"/>
        <end position="191"/>
    </location>
</feature>
<dbReference type="PROSITE" id="PS00028">
    <property type="entry name" value="ZINC_FINGER_C2H2_1"/>
    <property type="match status" value="2"/>
</dbReference>
<evidence type="ECO:0000256" key="3">
    <source>
        <dbReference type="ARBA" id="ARBA00022737"/>
    </source>
</evidence>
<evidence type="ECO:0000313" key="10">
    <source>
        <dbReference type="EMBL" id="KAF4458020.1"/>
    </source>
</evidence>
<keyword evidence="6" id="KW-0539">Nucleus</keyword>
<feature type="compositionally biased region" description="Polar residues" evidence="8">
    <location>
        <begin position="9"/>
        <end position="34"/>
    </location>
</feature>
<evidence type="ECO:0000256" key="6">
    <source>
        <dbReference type="ARBA" id="ARBA00023242"/>
    </source>
</evidence>
<evidence type="ECO:0000256" key="1">
    <source>
        <dbReference type="ARBA" id="ARBA00004123"/>
    </source>
</evidence>
<sequence>MNTDDEHVNSSSRNRSIDLTSRPPSSTHSYVTTLNHPPSSSSHNNRPDPPGSSMTSSPIHHSLSPQPDLDMNSRRRSNTSADSNEFSYQSGPPSNTPMRPFTAGAATSEPHVKLTPITRKISKAKKGVPVHTCNQCPKTFSRAEHLRRHQLSHSAPDLFCPVQNCNKTFHRKDLLDRHVQRHEQDDIDKSPKHPTRSGPKTPTLPPDPTPKQGLQMPSIGPNVVGPWVPVASTSGPNPSYNTPPMDNPSDPYSIGPNNYVLHTLSPNNNFVTDYEPRNISEMPMIPTIPDDTTPELRWPDGSMSSSTPTSTFSTPPANARRSQFPVPTTNGSWLNPTQAYSSNMPTNSMDNDVYPGPYPYTTTPPQAYPSVFNDMELGLPGYSEGTPFSASNQIPTSTVRSISPSLAVAQSETLVAVPSLPASGGVFNLGGCSSGTPDGSLLRTEDLMPLSLPPAAKETIPRYLETYWEKVHPRNPIIHKHTYEDVPEEEKEHVQVLQCAMAALATQFIPNADDRMKGAQLHAYAWQRSKVVVNDQRTFSSRPSTRGHSAWKAWIAAETQRRLLAACFLLDVHSSRYHERQYVSATGLDYSSPNTLPIPLTATTEKPWEAENPQTWSRLRIKKDPKTILSTNMEMLRAPEIASAPAFDTAILLAACSLSLPWRQSPAHIGPMEDASNFKPDRMPLSRVFPDSAVASTYLALQHTPLYSLLSVSGRSWVFNKKVTDFSVFAEHQRSFGTWCNSGTAVIATVFAARALKLFLRLKSSSSLGEDSEGESGRQQMIPLADISDYWGIYVCSLVCWAYSAEKERGKTNVAVPREATKQWILTVADLEPSQLRAQGQHDGAQGVVSLVKEVLASDCLGGGNILYADAVNVLKQLERGATGISCAAV</sequence>
<dbReference type="InterPro" id="IPR013087">
    <property type="entry name" value="Znf_C2H2_type"/>
</dbReference>
<dbReference type="GO" id="GO:0000978">
    <property type="term" value="F:RNA polymerase II cis-regulatory region sequence-specific DNA binding"/>
    <property type="evidence" value="ECO:0007669"/>
    <property type="project" value="InterPro"/>
</dbReference>
<proteinExistence type="predicted"/>
<feature type="compositionally biased region" description="Polar residues" evidence="8">
    <location>
        <begin position="325"/>
        <end position="334"/>
    </location>
</feature>
<evidence type="ECO:0000256" key="2">
    <source>
        <dbReference type="ARBA" id="ARBA00022723"/>
    </source>
</evidence>
<protein>
    <recommendedName>
        <fullName evidence="9">C2H2-type domain-containing protein</fullName>
    </recommendedName>
</protein>
<dbReference type="PROSITE" id="PS50157">
    <property type="entry name" value="ZINC_FINGER_C2H2_2"/>
    <property type="match status" value="2"/>
</dbReference>
<dbReference type="Pfam" id="PF00096">
    <property type="entry name" value="zf-C2H2"/>
    <property type="match status" value="1"/>
</dbReference>
<comment type="caution">
    <text evidence="10">The sequence shown here is derived from an EMBL/GenBank/DDBJ whole genome shotgun (WGS) entry which is preliminary data.</text>
</comment>
<feature type="domain" description="C2H2-type" evidence="9">
    <location>
        <begin position="131"/>
        <end position="158"/>
    </location>
</feature>
<feature type="compositionally biased region" description="Polar residues" evidence="8">
    <location>
        <begin position="78"/>
        <end position="97"/>
    </location>
</feature>
<feature type="compositionally biased region" description="Polar residues" evidence="8">
    <location>
        <begin position="231"/>
        <end position="244"/>
    </location>
</feature>
<dbReference type="GO" id="GO:0000785">
    <property type="term" value="C:chromatin"/>
    <property type="evidence" value="ECO:0007669"/>
    <property type="project" value="TreeGrafter"/>
</dbReference>
<keyword evidence="5" id="KW-0862">Zinc</keyword>
<evidence type="ECO:0000313" key="11">
    <source>
        <dbReference type="Proteomes" id="UP000605986"/>
    </source>
</evidence>
<dbReference type="GO" id="GO:0005634">
    <property type="term" value="C:nucleus"/>
    <property type="evidence" value="ECO:0007669"/>
    <property type="project" value="UniProtKB-SubCell"/>
</dbReference>
<dbReference type="OrthoDB" id="6077919at2759"/>